<dbReference type="InterPro" id="IPR036271">
    <property type="entry name" value="Tet_transcr_reg_TetR-rel_C_sf"/>
</dbReference>
<protein>
    <submittedName>
        <fullName evidence="5">TetR family transcriptional regulator</fullName>
    </submittedName>
</protein>
<evidence type="ECO:0000256" key="2">
    <source>
        <dbReference type="ARBA" id="ARBA00023125"/>
    </source>
</evidence>
<evidence type="ECO:0000256" key="1">
    <source>
        <dbReference type="ARBA" id="ARBA00022491"/>
    </source>
</evidence>
<dbReference type="OrthoDB" id="268339at2"/>
<organism evidence="5 6">
    <name type="scientific">Aquibacillus halophilus</name>
    <dbReference type="NCBI Taxonomy" id="930132"/>
    <lineage>
        <taxon>Bacteria</taxon>
        <taxon>Bacillati</taxon>
        <taxon>Bacillota</taxon>
        <taxon>Bacilli</taxon>
        <taxon>Bacillales</taxon>
        <taxon>Bacillaceae</taxon>
        <taxon>Aquibacillus</taxon>
    </lineage>
</organism>
<dbReference type="SUPFAM" id="SSF48498">
    <property type="entry name" value="Tetracyclin repressor-like, C-terminal domain"/>
    <property type="match status" value="1"/>
</dbReference>
<evidence type="ECO:0000259" key="4">
    <source>
        <dbReference type="PROSITE" id="PS50977"/>
    </source>
</evidence>
<dbReference type="InterPro" id="IPR001647">
    <property type="entry name" value="HTH_TetR"/>
</dbReference>
<feature type="DNA-binding region" description="H-T-H motif" evidence="3">
    <location>
        <begin position="34"/>
        <end position="53"/>
    </location>
</feature>
<dbReference type="EMBL" id="WJNG01000009">
    <property type="protein sequence ID" value="MRH43450.1"/>
    <property type="molecule type" value="Genomic_DNA"/>
</dbReference>
<keyword evidence="2 3" id="KW-0238">DNA-binding</keyword>
<sequence>MKIVLRSNRKKELKEQIFLKAIELFKQKGYENVSVEEITSACGIAKGTFFNHFKKKEHILLQLGNSQLELLETTVHQHSQKKLKERLQLIFADLLSIYVEYSVLLKTAISETIRSAIVMKDESNNIVKLQSQIEKIIVEALEEKSFVSDRDPRVIASILVAIYFQSLVSWASTDMTVNDITRYFQEQFEVVWEGIENGEK</sequence>
<feature type="domain" description="HTH tetR-type" evidence="4">
    <location>
        <begin position="11"/>
        <end position="71"/>
    </location>
</feature>
<dbReference type="InterPro" id="IPR009057">
    <property type="entry name" value="Homeodomain-like_sf"/>
</dbReference>
<comment type="caution">
    <text evidence="5">The sequence shown here is derived from an EMBL/GenBank/DDBJ whole genome shotgun (WGS) entry which is preliminary data.</text>
</comment>
<keyword evidence="1" id="KW-0678">Repressor</keyword>
<dbReference type="PROSITE" id="PS01081">
    <property type="entry name" value="HTH_TETR_1"/>
    <property type="match status" value="1"/>
</dbReference>
<dbReference type="AlphaFoldDB" id="A0A6A8DDY5"/>
<accession>A0A6A8DDY5</accession>
<evidence type="ECO:0000313" key="6">
    <source>
        <dbReference type="Proteomes" id="UP000799092"/>
    </source>
</evidence>
<evidence type="ECO:0000313" key="5">
    <source>
        <dbReference type="EMBL" id="MRH43450.1"/>
    </source>
</evidence>
<dbReference type="Pfam" id="PF00440">
    <property type="entry name" value="TetR_N"/>
    <property type="match status" value="1"/>
</dbReference>
<dbReference type="SUPFAM" id="SSF46689">
    <property type="entry name" value="Homeodomain-like"/>
    <property type="match status" value="1"/>
</dbReference>
<gene>
    <name evidence="5" type="ORF">GH741_12255</name>
</gene>
<name>A0A6A8DDY5_9BACI</name>
<dbReference type="PANTHER" id="PTHR43479:SF11">
    <property type="entry name" value="ACREF_ENVCD OPERON REPRESSOR-RELATED"/>
    <property type="match status" value="1"/>
</dbReference>
<proteinExistence type="predicted"/>
<dbReference type="InterPro" id="IPR023772">
    <property type="entry name" value="DNA-bd_HTH_TetR-type_CS"/>
</dbReference>
<dbReference type="Proteomes" id="UP000799092">
    <property type="component" value="Unassembled WGS sequence"/>
</dbReference>
<evidence type="ECO:0000256" key="3">
    <source>
        <dbReference type="PROSITE-ProRule" id="PRU00335"/>
    </source>
</evidence>
<dbReference type="GO" id="GO:0003677">
    <property type="term" value="F:DNA binding"/>
    <property type="evidence" value="ECO:0007669"/>
    <property type="project" value="UniProtKB-UniRule"/>
</dbReference>
<dbReference type="PRINTS" id="PR00455">
    <property type="entry name" value="HTHTETR"/>
</dbReference>
<dbReference type="PANTHER" id="PTHR43479">
    <property type="entry name" value="ACREF/ENVCD OPERON REPRESSOR-RELATED"/>
    <property type="match status" value="1"/>
</dbReference>
<keyword evidence="6" id="KW-1185">Reference proteome</keyword>
<dbReference type="PROSITE" id="PS50977">
    <property type="entry name" value="HTH_TETR_2"/>
    <property type="match status" value="1"/>
</dbReference>
<dbReference type="Gene3D" id="1.10.357.10">
    <property type="entry name" value="Tetracycline Repressor, domain 2"/>
    <property type="match status" value="1"/>
</dbReference>
<reference evidence="5" key="1">
    <citation type="submission" date="2019-11" db="EMBL/GenBank/DDBJ databases">
        <authorList>
            <person name="Li J."/>
        </authorList>
    </citation>
    <scope>NUCLEOTIDE SEQUENCE</scope>
    <source>
        <strain evidence="5">B6B</strain>
    </source>
</reference>
<dbReference type="InterPro" id="IPR050624">
    <property type="entry name" value="HTH-type_Tx_Regulator"/>
</dbReference>